<feature type="coiled-coil region" evidence="2">
    <location>
        <begin position="1664"/>
        <end position="1727"/>
    </location>
</feature>
<evidence type="ECO:0000256" key="3">
    <source>
        <dbReference type="SAM" id="MobiDB-lite"/>
    </source>
</evidence>
<dbReference type="Proteomes" id="UP000190626">
    <property type="component" value="Unassembled WGS sequence"/>
</dbReference>
<evidence type="ECO:0000256" key="1">
    <source>
        <dbReference type="ARBA" id="ARBA00022612"/>
    </source>
</evidence>
<dbReference type="RefSeq" id="WP_079420284.1">
    <property type="nucleotide sequence ID" value="NZ_MBTG01000056.1"/>
</dbReference>
<dbReference type="InterPro" id="IPR010090">
    <property type="entry name" value="Phage_tape_meas"/>
</dbReference>
<dbReference type="PANTHER" id="PTHR37813">
    <property type="entry name" value="FELS-2 PROPHAGE PROTEIN"/>
    <property type="match status" value="1"/>
</dbReference>
<feature type="transmembrane region" description="Helical" evidence="4">
    <location>
        <begin position="708"/>
        <end position="729"/>
    </location>
</feature>
<protein>
    <submittedName>
        <fullName evidence="6">Phage tail tape measure protein</fullName>
    </submittedName>
</protein>
<keyword evidence="4" id="KW-1133">Transmembrane helix</keyword>
<dbReference type="NCBIfam" id="TIGR01760">
    <property type="entry name" value="tape_meas_TP901"/>
    <property type="match status" value="1"/>
</dbReference>
<evidence type="ECO:0000259" key="5">
    <source>
        <dbReference type="Pfam" id="PF10145"/>
    </source>
</evidence>
<sequence>MPDTLRILIQASLNKATSITEINKAIKELSNNPSLQKIKVNVEIDSKILEVLSNFNKNINQITQSTLSQSNAMKDTIKTISQETQAVKDATEAQKRWNLERKKTVSDAQNNVKRVTETFGDGVNQQIKDTKFVSGGVVQTTTDIINQKKMLEEEKKIDAERVRNANETNKIRKALADKATQDENKRYNDFVAIKRAEYEALKKAKADAAALLAAQNKAEVDVLSLNRRYGTNGSNVDNAALNNYLSQIKALTPATSNFREEAARLTNEINKIGASAKVSSGHTLALGEALKSSLVKMTAFIVGGSLISAPFQFIREGITYVNELNKSLTELSIVYLKNQGEVAKYGEEFHKMGMEMGVATQELAKGAVEFARQGLSPEETAKRMASAIQYAKISSIDFTSSAKILTATVNSMGVDINRASDVFSAIGDSAATSASEVGEAMQRVGGSANSIGLEFEKVSSWIGQLSSSTRESSFTIGNSIKSIIARVQSLKEKGFDEEDGTKINQVSKALAEVGIRLVDEKGNFRNFGTVMDELGAKWGTLTSRQKAYISTTTAGSFQSSRFMNLMEGYSDSVKLYDIALTSAGISQKKFNLYQDGTEAKLTKLKNAFTGIFQSSFKSDEIGSLIQSLTSLTLCIDKVVKTVGLIPPVMFLATTAFLVFNTAMRASIATFAGGKLFTALATAGMQIQALSIFTTAYTGSAIAARVATIGLQVALTGGIALAVAAVTVGISKLVERHQQLAEQQKQLEDQQKKIATNWTNQKDKITELVAEYTKLDNATNNGKSFSDTAQQEKYYEVSKNLADLLPNLVHHIDEKGFAHLRSADAISKELVNTEKLTKLQNAKDLATANDDFKKILNDRRVLQSQLNTINRDIERGYSTATAGGKDYKVKTYSAAEIATLRLQAEAIGSQLESSTDSIHAKFSGLVGVLVQISGVKFGDDAKNQLSKFVENMDISQLSSDDLVKKLVQISSIMNRIKEIQSTDGLDKNDSLSMMSTQTDLLATSLNATSSQAKKFVNVMNGVKPSVDKSNELFENLNDTQKALQQQFEQTAESVKPLNDAIDTLNKEHQLSSSSIMELIKKYPELYDKISTENGQLVITKEAIESVRNAKLNELEVSIQSQKAQVDTQEQALVSKLAAYGVEIDAISNVAEAKKSLAEAEKNLNDSFNPNGSEMEQKGKLQDLGTLSNQILQIAKTKEALKALQDAAKTGFNFKNSTNTEKPKNEKEDTQANLHILTDFSKEEIDNINNVIKARDLNIKSLEKQVEVAKKTGNINVELELSNKLLIEQKAKLEDIATANSNLKKSADSVRDTYQSLSDQFSKGGVGFDAWFNDDASASSKYIEAIHAIEKSMQNIEGDGKNLSDTDKNRIKELENQRELYQKIFNQIQGIKQSWSGNLDEIQKVKDSIEGISGDISNVFKSEIDKVMDAASKAIDVTIDKLKKKLEANPNDNVILNTKDLTISIDEILAKLDEADGRYPNGFQVIDTSSDARAKLDNYKNTLLGLSNVISEMSKESSNNASQTKANIEKQIAFSQDLKSQIASMKQYISSMTTMYQQQEASISNQIKLHQKQYDLIIENLKKQLEIQDTFNMDEFSDSIDSIISDLNSLDGVYGKGNFIESTLGTREELDAFKAKIQDIAKAVSDYQNAAGNPSQNSIQNEIAFVNGLKLKIDGLNNTLRDTELQYKNEEKALENLITTQTKYYDDQIAAQQLALKNLDEQIEKEDRLKKLQDINDEISKTKADKRFSYIGADGNETLTFDKGKVGELEKQRDELLKQYQRDDLKKAIQDNIDTLEKAKQETIKKLQDQLDKTKQIHQIELDVQRLYIQNMQNLYQIAVNDVNGKIDKLKSSYDKEITNEQDRLTQLQAVHQQELASMNMYVGYLSSLDATLVANTQAKIDTLKIQLETERTNMINHWIDLNDITKTGSKKFNELVDEWNKSAISKLDSMVSGANARLIQMQQIMAAMSAMSGGGGGSSSSSSGSSPTIKYHTGTNSVGSAPLAENEMPAILKLGETVLTKMQSLKLQDIMIKPLDYLSGLISSVKLPSFNQSSKNTSNATTYSLSGVTIMANNPSELFEGIQNLVKSHHT</sequence>
<comment type="caution">
    <text evidence="6">The sequence shown here is derived from an EMBL/GenBank/DDBJ whole genome shotgun (WGS) entry which is preliminary data.</text>
</comment>
<feature type="coiled-coil region" evidence="2">
    <location>
        <begin position="729"/>
        <end position="756"/>
    </location>
</feature>
<proteinExistence type="predicted"/>
<accession>A0A1V4H938</accession>
<name>A0A1V4H938_9BACL</name>
<dbReference type="STRING" id="1469647.BC351_10580"/>
<dbReference type="PANTHER" id="PTHR37813:SF1">
    <property type="entry name" value="FELS-2 PROPHAGE PROTEIN"/>
    <property type="match status" value="1"/>
</dbReference>
<reference evidence="7" key="1">
    <citation type="submission" date="2016-07" db="EMBL/GenBank/DDBJ databases">
        <authorList>
            <person name="Florea S."/>
            <person name="Webb J.S."/>
            <person name="Jaromczyk J."/>
            <person name="Schardl C.L."/>
        </authorList>
    </citation>
    <scope>NUCLEOTIDE SEQUENCE [LARGE SCALE GENOMIC DNA]</scope>
    <source>
        <strain evidence="7">CY1</strain>
    </source>
</reference>
<dbReference type="EMBL" id="MBTG01000056">
    <property type="protein sequence ID" value="OPH47626.1"/>
    <property type="molecule type" value="Genomic_DNA"/>
</dbReference>
<evidence type="ECO:0000313" key="7">
    <source>
        <dbReference type="Proteomes" id="UP000190626"/>
    </source>
</evidence>
<keyword evidence="2" id="KW-0175">Coiled coil</keyword>
<keyword evidence="4" id="KW-0812">Transmembrane</keyword>
<feature type="coiled-coil region" evidence="2">
    <location>
        <begin position="1764"/>
        <end position="1815"/>
    </location>
</feature>
<keyword evidence="1" id="KW-1188">Viral release from host cell</keyword>
<dbReference type="Pfam" id="PF10145">
    <property type="entry name" value="PhageMin_Tail"/>
    <property type="match status" value="1"/>
</dbReference>
<dbReference type="OrthoDB" id="2476793at2"/>
<keyword evidence="4" id="KW-0472">Membrane</keyword>
<evidence type="ECO:0000256" key="4">
    <source>
        <dbReference type="SAM" id="Phobius"/>
    </source>
</evidence>
<feature type="region of interest" description="Disordered" evidence="3">
    <location>
        <begin position="1969"/>
        <end position="1989"/>
    </location>
</feature>
<keyword evidence="7" id="KW-1185">Reference proteome</keyword>
<organism evidence="6 7">
    <name type="scientific">Paenibacillus ferrarius</name>
    <dbReference type="NCBI Taxonomy" id="1469647"/>
    <lineage>
        <taxon>Bacteria</taxon>
        <taxon>Bacillati</taxon>
        <taxon>Bacillota</taxon>
        <taxon>Bacilli</taxon>
        <taxon>Bacillales</taxon>
        <taxon>Paenibacillaceae</taxon>
        <taxon>Paenibacillus</taxon>
    </lineage>
</organism>
<feature type="domain" description="Phage tail tape measure protein" evidence="5">
    <location>
        <begin position="349"/>
        <end position="551"/>
    </location>
</feature>
<gene>
    <name evidence="6" type="ORF">BC351_10580</name>
</gene>
<evidence type="ECO:0000313" key="6">
    <source>
        <dbReference type="EMBL" id="OPH47626.1"/>
    </source>
</evidence>
<feature type="transmembrane region" description="Helical" evidence="4">
    <location>
        <begin position="644"/>
        <end position="663"/>
    </location>
</feature>
<evidence type="ECO:0000256" key="2">
    <source>
        <dbReference type="SAM" id="Coils"/>
    </source>
</evidence>